<comment type="similarity">
    <text evidence="1">Belongs to the sigma-70 factor family. ECF subfamily.</text>
</comment>
<dbReference type="GO" id="GO:0016987">
    <property type="term" value="F:sigma factor activity"/>
    <property type="evidence" value="ECO:0007669"/>
    <property type="project" value="UniProtKB-KW"/>
</dbReference>
<dbReference type="InterPro" id="IPR039425">
    <property type="entry name" value="RNA_pol_sigma-70-like"/>
</dbReference>
<keyword evidence="4" id="KW-0804">Transcription</keyword>
<dbReference type="PANTHER" id="PTHR43133:SF63">
    <property type="entry name" value="RNA POLYMERASE SIGMA FACTOR FECI-RELATED"/>
    <property type="match status" value="1"/>
</dbReference>
<keyword evidence="7" id="KW-0240">DNA-directed RNA polymerase</keyword>
<dbReference type="InterPro" id="IPR007627">
    <property type="entry name" value="RNA_pol_sigma70_r2"/>
</dbReference>
<evidence type="ECO:0000256" key="4">
    <source>
        <dbReference type="ARBA" id="ARBA00023163"/>
    </source>
</evidence>
<dbReference type="GO" id="GO:0006352">
    <property type="term" value="P:DNA-templated transcription initiation"/>
    <property type="evidence" value="ECO:0007669"/>
    <property type="project" value="InterPro"/>
</dbReference>
<evidence type="ECO:0000313" key="8">
    <source>
        <dbReference type="Proteomes" id="UP000662572"/>
    </source>
</evidence>
<feature type="domain" description="RNA polymerase sigma-70 region 2" evidence="5">
    <location>
        <begin position="20"/>
        <end position="84"/>
    </location>
</feature>
<protein>
    <submittedName>
        <fullName evidence="7">DNA-directed RNA polymerase sigma-70 factor</fullName>
    </submittedName>
</protein>
<keyword evidence="3" id="KW-0731">Sigma factor</keyword>
<dbReference type="SUPFAM" id="SSF88946">
    <property type="entry name" value="Sigma2 domain of RNA polymerase sigma factors"/>
    <property type="match status" value="1"/>
</dbReference>
<dbReference type="InterPro" id="IPR014284">
    <property type="entry name" value="RNA_pol_sigma-70_dom"/>
</dbReference>
<organism evidence="7 8">
    <name type="scientific">Asticcacaulis endophyticus</name>
    <dbReference type="NCBI Taxonomy" id="1395890"/>
    <lineage>
        <taxon>Bacteria</taxon>
        <taxon>Pseudomonadati</taxon>
        <taxon>Pseudomonadota</taxon>
        <taxon>Alphaproteobacteria</taxon>
        <taxon>Caulobacterales</taxon>
        <taxon>Caulobacteraceae</taxon>
        <taxon>Asticcacaulis</taxon>
    </lineage>
</organism>
<dbReference type="SUPFAM" id="SSF88659">
    <property type="entry name" value="Sigma3 and sigma4 domains of RNA polymerase sigma factors"/>
    <property type="match status" value="1"/>
</dbReference>
<reference evidence="7" key="2">
    <citation type="submission" date="2020-09" db="EMBL/GenBank/DDBJ databases">
        <authorList>
            <person name="Sun Q."/>
            <person name="Kim S."/>
        </authorList>
    </citation>
    <scope>NUCLEOTIDE SEQUENCE</scope>
    <source>
        <strain evidence="7">KCTC 32296</strain>
    </source>
</reference>
<name>A0A918UTA4_9CAUL</name>
<dbReference type="GO" id="GO:0000428">
    <property type="term" value="C:DNA-directed RNA polymerase complex"/>
    <property type="evidence" value="ECO:0007669"/>
    <property type="project" value="UniProtKB-KW"/>
</dbReference>
<evidence type="ECO:0000256" key="2">
    <source>
        <dbReference type="ARBA" id="ARBA00023015"/>
    </source>
</evidence>
<dbReference type="InterPro" id="IPR036388">
    <property type="entry name" value="WH-like_DNA-bd_sf"/>
</dbReference>
<evidence type="ECO:0000256" key="1">
    <source>
        <dbReference type="ARBA" id="ARBA00010641"/>
    </source>
</evidence>
<dbReference type="GO" id="GO:0003677">
    <property type="term" value="F:DNA binding"/>
    <property type="evidence" value="ECO:0007669"/>
    <property type="project" value="InterPro"/>
</dbReference>
<keyword evidence="2" id="KW-0805">Transcription regulation</keyword>
<dbReference type="InterPro" id="IPR013324">
    <property type="entry name" value="RNA_pol_sigma_r3/r4-like"/>
</dbReference>
<dbReference type="AlphaFoldDB" id="A0A918UTA4"/>
<dbReference type="InterPro" id="IPR013249">
    <property type="entry name" value="RNA_pol_sigma70_r4_t2"/>
</dbReference>
<dbReference type="RefSeq" id="WP_189486186.1">
    <property type="nucleotide sequence ID" value="NZ_BMZB01000002.1"/>
</dbReference>
<comment type="caution">
    <text evidence="7">The sequence shown here is derived from an EMBL/GenBank/DDBJ whole genome shotgun (WGS) entry which is preliminary data.</text>
</comment>
<dbReference type="Pfam" id="PF04542">
    <property type="entry name" value="Sigma70_r2"/>
    <property type="match status" value="1"/>
</dbReference>
<feature type="domain" description="RNA polymerase sigma factor 70 region 4 type 2" evidence="6">
    <location>
        <begin position="118"/>
        <end position="168"/>
    </location>
</feature>
<dbReference type="NCBIfam" id="TIGR02937">
    <property type="entry name" value="sigma70-ECF"/>
    <property type="match status" value="1"/>
</dbReference>
<keyword evidence="8" id="KW-1185">Reference proteome</keyword>
<sequence length="180" mass="20179">MAESSPLPDRNNLSLNQIARQLQGPLFSHVRGRVRSHSDAEDIAQESWARVAGALAGEGIGNIRAYIYSIARNLTVDHYRRQSRNPVVEVDEAFYLNVADLKPNPETQLLTRDELRRMNAIITAMPARPRQIFRLSRIEGMSYADIGRKLGLSRQAVQEHMVRALLALQMAAANDYGPTT</sequence>
<dbReference type="Pfam" id="PF08281">
    <property type="entry name" value="Sigma70_r4_2"/>
    <property type="match status" value="1"/>
</dbReference>
<evidence type="ECO:0000259" key="5">
    <source>
        <dbReference type="Pfam" id="PF04542"/>
    </source>
</evidence>
<proteinExistence type="inferred from homology"/>
<dbReference type="Proteomes" id="UP000662572">
    <property type="component" value="Unassembled WGS sequence"/>
</dbReference>
<evidence type="ECO:0000259" key="6">
    <source>
        <dbReference type="Pfam" id="PF08281"/>
    </source>
</evidence>
<dbReference type="EMBL" id="BMZB01000002">
    <property type="protein sequence ID" value="GGZ32668.1"/>
    <property type="molecule type" value="Genomic_DNA"/>
</dbReference>
<reference evidence="7" key="1">
    <citation type="journal article" date="2014" name="Int. J. Syst. Evol. Microbiol.">
        <title>Complete genome sequence of Corynebacterium casei LMG S-19264T (=DSM 44701T), isolated from a smear-ripened cheese.</title>
        <authorList>
            <consortium name="US DOE Joint Genome Institute (JGI-PGF)"/>
            <person name="Walter F."/>
            <person name="Albersmeier A."/>
            <person name="Kalinowski J."/>
            <person name="Ruckert C."/>
        </authorList>
    </citation>
    <scope>NUCLEOTIDE SEQUENCE</scope>
    <source>
        <strain evidence="7">KCTC 32296</strain>
    </source>
</reference>
<dbReference type="Gene3D" id="1.10.10.10">
    <property type="entry name" value="Winged helix-like DNA-binding domain superfamily/Winged helix DNA-binding domain"/>
    <property type="match status" value="1"/>
</dbReference>
<dbReference type="Gene3D" id="1.10.1740.10">
    <property type="match status" value="1"/>
</dbReference>
<dbReference type="PANTHER" id="PTHR43133">
    <property type="entry name" value="RNA POLYMERASE ECF-TYPE SIGMA FACTO"/>
    <property type="match status" value="1"/>
</dbReference>
<dbReference type="InterPro" id="IPR013325">
    <property type="entry name" value="RNA_pol_sigma_r2"/>
</dbReference>
<accession>A0A918UTA4</accession>
<evidence type="ECO:0000256" key="3">
    <source>
        <dbReference type="ARBA" id="ARBA00023082"/>
    </source>
</evidence>
<evidence type="ECO:0000313" key="7">
    <source>
        <dbReference type="EMBL" id="GGZ32668.1"/>
    </source>
</evidence>
<gene>
    <name evidence="7" type="ORF">GCM10011273_18560</name>
</gene>